<reference evidence="1" key="2">
    <citation type="journal article" date="2023" name="Microbiol Resour">
        <title>Decontamination and Annotation of the Draft Genome Sequence of the Oomycete Lagenidium giganteum ARSEF 373.</title>
        <authorList>
            <person name="Morgan W.R."/>
            <person name="Tartar A."/>
        </authorList>
    </citation>
    <scope>NUCLEOTIDE SEQUENCE</scope>
    <source>
        <strain evidence="1">ARSEF 373</strain>
    </source>
</reference>
<gene>
    <name evidence="1" type="ORF">N0F65_001034</name>
</gene>
<dbReference type="AlphaFoldDB" id="A0AAV2YUN3"/>
<evidence type="ECO:0000313" key="2">
    <source>
        <dbReference type="Proteomes" id="UP001146120"/>
    </source>
</evidence>
<organism evidence="1 2">
    <name type="scientific">Lagenidium giganteum</name>
    <dbReference type="NCBI Taxonomy" id="4803"/>
    <lineage>
        <taxon>Eukaryota</taxon>
        <taxon>Sar</taxon>
        <taxon>Stramenopiles</taxon>
        <taxon>Oomycota</taxon>
        <taxon>Peronosporomycetes</taxon>
        <taxon>Pythiales</taxon>
        <taxon>Pythiaceae</taxon>
    </lineage>
</organism>
<proteinExistence type="predicted"/>
<sequence length="62" mass="7074">MLSVAYSTSLFRPPIPTDSMIRRAFDYQRSGLRSRHRVSSVEKLLIAIHVLTRVTNCAVAER</sequence>
<dbReference type="EMBL" id="DAKRPA010000102">
    <property type="protein sequence ID" value="DAZ98615.1"/>
    <property type="molecule type" value="Genomic_DNA"/>
</dbReference>
<reference evidence="1" key="1">
    <citation type="submission" date="2022-11" db="EMBL/GenBank/DDBJ databases">
        <authorList>
            <person name="Morgan W.R."/>
            <person name="Tartar A."/>
        </authorList>
    </citation>
    <scope>NUCLEOTIDE SEQUENCE</scope>
    <source>
        <strain evidence="1">ARSEF 373</strain>
    </source>
</reference>
<name>A0AAV2YUN3_9STRA</name>
<evidence type="ECO:0000313" key="1">
    <source>
        <dbReference type="EMBL" id="DAZ98615.1"/>
    </source>
</evidence>
<dbReference type="Proteomes" id="UP001146120">
    <property type="component" value="Unassembled WGS sequence"/>
</dbReference>
<accession>A0AAV2YUN3</accession>
<keyword evidence="2" id="KW-1185">Reference proteome</keyword>
<protein>
    <submittedName>
        <fullName evidence="1">Uncharacterized protein</fullName>
    </submittedName>
</protein>
<comment type="caution">
    <text evidence="1">The sequence shown here is derived from an EMBL/GenBank/DDBJ whole genome shotgun (WGS) entry which is preliminary data.</text>
</comment>